<dbReference type="InterPro" id="IPR029045">
    <property type="entry name" value="ClpP/crotonase-like_dom_sf"/>
</dbReference>
<evidence type="ECO:0000313" key="2">
    <source>
        <dbReference type="Proteomes" id="UP000799118"/>
    </source>
</evidence>
<sequence length="90" mass="9592">MNAGFAPGIGMIAYFPKITANSSFVREMVYTMGFFSAKDVKEIGFVSKVVEGGREEVVTAALALAQVIAEMTPIGVSSAKRLLNHARGHT</sequence>
<dbReference type="Pfam" id="PF00378">
    <property type="entry name" value="ECH_1"/>
    <property type="match status" value="1"/>
</dbReference>
<organism evidence="1 2">
    <name type="scientific">Gymnopus androsaceus JB14</name>
    <dbReference type="NCBI Taxonomy" id="1447944"/>
    <lineage>
        <taxon>Eukaryota</taxon>
        <taxon>Fungi</taxon>
        <taxon>Dikarya</taxon>
        <taxon>Basidiomycota</taxon>
        <taxon>Agaricomycotina</taxon>
        <taxon>Agaricomycetes</taxon>
        <taxon>Agaricomycetidae</taxon>
        <taxon>Agaricales</taxon>
        <taxon>Marasmiineae</taxon>
        <taxon>Omphalotaceae</taxon>
        <taxon>Gymnopus</taxon>
    </lineage>
</organism>
<accession>A0A6A4H3S7</accession>
<reference evidence="1" key="1">
    <citation type="journal article" date="2019" name="Environ. Microbiol.">
        <title>Fungal ecological strategies reflected in gene transcription - a case study of two litter decomposers.</title>
        <authorList>
            <person name="Barbi F."/>
            <person name="Kohler A."/>
            <person name="Barry K."/>
            <person name="Baskaran P."/>
            <person name="Daum C."/>
            <person name="Fauchery L."/>
            <person name="Ihrmark K."/>
            <person name="Kuo A."/>
            <person name="LaButti K."/>
            <person name="Lipzen A."/>
            <person name="Morin E."/>
            <person name="Grigoriev I.V."/>
            <person name="Henrissat B."/>
            <person name="Lindahl B."/>
            <person name="Martin F."/>
        </authorList>
    </citation>
    <scope>NUCLEOTIDE SEQUENCE</scope>
    <source>
        <strain evidence="1">JB14</strain>
    </source>
</reference>
<gene>
    <name evidence="1" type="ORF">BT96DRAFT_924711</name>
</gene>
<dbReference type="InterPro" id="IPR001753">
    <property type="entry name" value="Enoyl-CoA_hydra/iso"/>
</dbReference>
<dbReference type="EMBL" id="ML769596">
    <property type="protein sequence ID" value="KAE9392403.1"/>
    <property type="molecule type" value="Genomic_DNA"/>
</dbReference>
<dbReference type="Gene3D" id="3.90.226.10">
    <property type="entry name" value="2-enoyl-CoA Hydratase, Chain A, domain 1"/>
    <property type="match status" value="1"/>
</dbReference>
<evidence type="ECO:0008006" key="3">
    <source>
        <dbReference type="Google" id="ProtNLM"/>
    </source>
</evidence>
<name>A0A6A4H3S7_9AGAR</name>
<proteinExistence type="predicted"/>
<evidence type="ECO:0000313" key="1">
    <source>
        <dbReference type="EMBL" id="KAE9392403.1"/>
    </source>
</evidence>
<dbReference type="Proteomes" id="UP000799118">
    <property type="component" value="Unassembled WGS sequence"/>
</dbReference>
<feature type="non-terminal residue" evidence="1">
    <location>
        <position position="90"/>
    </location>
</feature>
<keyword evidence="2" id="KW-1185">Reference proteome</keyword>
<dbReference type="OrthoDB" id="14970at2759"/>
<protein>
    <recommendedName>
        <fullName evidence="3">ClpP/crotonase</fullName>
    </recommendedName>
</protein>
<dbReference type="SUPFAM" id="SSF52096">
    <property type="entry name" value="ClpP/crotonase"/>
    <property type="match status" value="1"/>
</dbReference>
<dbReference type="AlphaFoldDB" id="A0A6A4H3S7"/>